<keyword evidence="7" id="KW-1185">Reference proteome</keyword>
<evidence type="ECO:0000313" key="7">
    <source>
        <dbReference type="Proteomes" id="UP001642484"/>
    </source>
</evidence>
<organism evidence="6 7">
    <name type="scientific">Durusdinium trenchii</name>
    <dbReference type="NCBI Taxonomy" id="1381693"/>
    <lineage>
        <taxon>Eukaryota</taxon>
        <taxon>Sar</taxon>
        <taxon>Alveolata</taxon>
        <taxon>Dinophyceae</taxon>
        <taxon>Suessiales</taxon>
        <taxon>Symbiodiniaceae</taxon>
        <taxon>Durusdinium</taxon>
    </lineage>
</organism>
<dbReference type="InterPro" id="IPR002110">
    <property type="entry name" value="Ankyrin_rpt"/>
</dbReference>
<protein>
    <recommendedName>
        <fullName evidence="8">Ankyrin repeat domain-containing protein</fullName>
    </recommendedName>
</protein>
<dbReference type="Pfam" id="PF12796">
    <property type="entry name" value="Ank_2"/>
    <property type="match status" value="1"/>
</dbReference>
<keyword evidence="4" id="KW-1133">Transmembrane helix</keyword>
<dbReference type="PANTHER" id="PTHR24171">
    <property type="entry name" value="ANKYRIN REPEAT DOMAIN-CONTAINING PROTEIN 39-RELATED"/>
    <property type="match status" value="1"/>
</dbReference>
<dbReference type="PANTHER" id="PTHR24171:SF8">
    <property type="entry name" value="BRCA1-ASSOCIATED RING DOMAIN PROTEIN 1"/>
    <property type="match status" value="1"/>
</dbReference>
<gene>
    <name evidence="6" type="ORF">CCMP2556_LOCUS24171</name>
</gene>
<keyword evidence="2 3" id="KW-0040">ANK repeat</keyword>
<feature type="transmembrane region" description="Helical" evidence="4">
    <location>
        <begin position="189"/>
        <end position="209"/>
    </location>
</feature>
<keyword evidence="5" id="KW-0732">Signal</keyword>
<dbReference type="PROSITE" id="PS50088">
    <property type="entry name" value="ANK_REPEAT"/>
    <property type="match status" value="2"/>
</dbReference>
<evidence type="ECO:0000256" key="3">
    <source>
        <dbReference type="PROSITE-ProRule" id="PRU00023"/>
    </source>
</evidence>
<feature type="repeat" description="ANK" evidence="3">
    <location>
        <begin position="82"/>
        <end position="114"/>
    </location>
</feature>
<feature type="chain" id="PRO_5045982667" description="Ankyrin repeat domain-containing protein" evidence="5">
    <location>
        <begin position="19"/>
        <end position="246"/>
    </location>
</feature>
<feature type="repeat" description="ANK" evidence="3">
    <location>
        <begin position="49"/>
        <end position="81"/>
    </location>
</feature>
<dbReference type="SUPFAM" id="SSF48403">
    <property type="entry name" value="Ankyrin repeat"/>
    <property type="match status" value="1"/>
</dbReference>
<accession>A0ABP0M5S4</accession>
<evidence type="ECO:0000256" key="2">
    <source>
        <dbReference type="ARBA" id="ARBA00023043"/>
    </source>
</evidence>
<dbReference type="PROSITE" id="PS50297">
    <property type="entry name" value="ANK_REP_REGION"/>
    <property type="match status" value="1"/>
</dbReference>
<dbReference type="InterPro" id="IPR036770">
    <property type="entry name" value="Ankyrin_rpt-contain_sf"/>
</dbReference>
<evidence type="ECO:0000256" key="1">
    <source>
        <dbReference type="ARBA" id="ARBA00022737"/>
    </source>
</evidence>
<name>A0ABP0M5S4_9DINO</name>
<keyword evidence="1" id="KW-0677">Repeat</keyword>
<keyword evidence="4" id="KW-0812">Transmembrane</keyword>
<dbReference type="Gene3D" id="1.25.40.20">
    <property type="entry name" value="Ankyrin repeat-containing domain"/>
    <property type="match status" value="2"/>
</dbReference>
<evidence type="ECO:0000313" key="6">
    <source>
        <dbReference type="EMBL" id="CAK9046538.1"/>
    </source>
</evidence>
<dbReference type="SMART" id="SM00248">
    <property type="entry name" value="ANK"/>
    <property type="match status" value="4"/>
</dbReference>
<dbReference type="EMBL" id="CAXAMN010015758">
    <property type="protein sequence ID" value="CAK9046538.1"/>
    <property type="molecule type" value="Genomic_DNA"/>
</dbReference>
<feature type="signal peptide" evidence="5">
    <location>
        <begin position="1"/>
        <end position="18"/>
    </location>
</feature>
<evidence type="ECO:0000256" key="4">
    <source>
        <dbReference type="SAM" id="Phobius"/>
    </source>
</evidence>
<keyword evidence="4" id="KW-0472">Membrane</keyword>
<sequence length="246" mass="26995">MKFVPCVIVTWGALFAQGADIHAAVRANDPAAIQAALDEGEDINKIGQGGQTPLMHGVLTGNPESVKFLLDAKADASIPEKDGYTPMHGAGFQGRSQIARLLVAHGLDPRDRHTDGYTPIHRACWGNEQRHADTVRAFLKAGVPFDELSDSGQSCMDMTGNEATMKLLKKRAEKAKKNPSDSEACRRCLFFLLILSWCFGGAYSFLSFVPFTLAGGWLWLVALWAGYSWLLLVGWVFVGFFLSMLW</sequence>
<dbReference type="Pfam" id="PF00023">
    <property type="entry name" value="Ank"/>
    <property type="match status" value="1"/>
</dbReference>
<reference evidence="6 7" key="1">
    <citation type="submission" date="2024-02" db="EMBL/GenBank/DDBJ databases">
        <authorList>
            <person name="Chen Y."/>
            <person name="Shah S."/>
            <person name="Dougan E. K."/>
            <person name="Thang M."/>
            <person name="Chan C."/>
        </authorList>
    </citation>
    <scope>NUCLEOTIDE SEQUENCE [LARGE SCALE GENOMIC DNA]</scope>
</reference>
<comment type="caution">
    <text evidence="6">The sequence shown here is derived from an EMBL/GenBank/DDBJ whole genome shotgun (WGS) entry which is preliminary data.</text>
</comment>
<dbReference type="Proteomes" id="UP001642484">
    <property type="component" value="Unassembled WGS sequence"/>
</dbReference>
<evidence type="ECO:0000256" key="5">
    <source>
        <dbReference type="SAM" id="SignalP"/>
    </source>
</evidence>
<evidence type="ECO:0008006" key="8">
    <source>
        <dbReference type="Google" id="ProtNLM"/>
    </source>
</evidence>
<proteinExistence type="predicted"/>
<feature type="transmembrane region" description="Helical" evidence="4">
    <location>
        <begin position="216"/>
        <end position="242"/>
    </location>
</feature>